<keyword evidence="3" id="KW-0231">Viral genome packaging</keyword>
<keyword evidence="2" id="KW-1188">Viral release from host cell</keyword>
<dbReference type="Proteomes" id="UP000214863">
    <property type="component" value="Segment"/>
</dbReference>
<evidence type="ECO:0000313" key="5">
    <source>
        <dbReference type="Proteomes" id="UP000214863"/>
    </source>
</evidence>
<evidence type="ECO:0000313" key="4">
    <source>
        <dbReference type="EMBL" id="ARW78130.1"/>
    </source>
</evidence>
<dbReference type="Pfam" id="PF03581">
    <property type="entry name" value="Herpes_UL33"/>
    <property type="match status" value="1"/>
</dbReference>
<dbReference type="HAMAP" id="MF_04015">
    <property type="entry name" value="HSV_TRM2"/>
    <property type="match status" value="1"/>
</dbReference>
<reference evidence="4" key="1">
    <citation type="submission" date="2017-04" db="EMBL/GenBank/DDBJ databases">
        <title>Genome sequence of delphinid gammaherpesvirus 1 from an Atlantic bottlenose dolphin (Tursiops truncatus).</title>
        <authorList>
            <person name="Davison A.J."/>
            <person name="Subramaniam K."/>
            <person name="Kerr K."/>
            <person name="Jacob J.J."/>
            <person name="Landrau-Giovannetti N."/>
            <person name="Waltzek T.B."/>
        </authorList>
    </citation>
    <scope>NUCLEOTIDE SEQUENCE [LARGE SCALE GENOMIC DNA]</scope>
    <source>
        <strain evidence="4">Sarasota</strain>
    </source>
</reference>
<proteinExistence type="inferred from homology"/>
<name>A0A1Z1NEI3_9GAMA</name>
<keyword evidence="1" id="KW-1048">Host nucleus</keyword>
<evidence type="ECO:0000256" key="2">
    <source>
        <dbReference type="ARBA" id="ARBA00022612"/>
    </source>
</evidence>
<protein>
    <submittedName>
        <fullName evidence="4">DNA packaging protein UL33</fullName>
    </submittedName>
</protein>
<dbReference type="RefSeq" id="YP_009388568.1">
    <property type="nucleotide sequence ID" value="NC_035117.1"/>
</dbReference>
<dbReference type="InterPro" id="IPR005208">
    <property type="entry name" value="Herpes_TT2"/>
</dbReference>
<dbReference type="GeneID" id="33194277"/>
<keyword evidence="5" id="KW-1185">Reference proteome</keyword>
<evidence type="ECO:0000256" key="3">
    <source>
        <dbReference type="ARBA" id="ARBA00023219"/>
    </source>
</evidence>
<dbReference type="EMBL" id="KY965444">
    <property type="protein sequence ID" value="ARW78130.1"/>
    <property type="molecule type" value="Genomic_DNA"/>
</dbReference>
<gene>
    <name evidence="4" type="primary">ORF67A</name>
</gene>
<sequence length="101" mass="11427">MDTPLPGDLHHLLAFDHILPPDIYLIAPTIYARFNALNHCQNLKAFARLRQHATLPRGREDVDAACRCNEVLEAKIRSVRQIISKIVETDTVLDTIQVADE</sequence>
<dbReference type="GO" id="GO:0019073">
    <property type="term" value="P:viral DNA genome packaging"/>
    <property type="evidence" value="ECO:0007669"/>
    <property type="project" value="InterPro"/>
</dbReference>
<organism evidence="4">
    <name type="scientific">Common bottlenose dolphin gammaherpesvirus 1 strain Sarasota</name>
    <dbReference type="NCBI Taxonomy" id="2022783"/>
    <lineage>
        <taxon>Viruses</taxon>
        <taxon>Duplodnaviria</taxon>
        <taxon>Heunggongvirae</taxon>
        <taxon>Peploviricota</taxon>
        <taxon>Herviviricetes</taxon>
        <taxon>Herpesvirales</taxon>
        <taxon>Orthoherpesviridae</taxon>
        <taxon>Gammaherpesvirinae</taxon>
        <taxon>Bossavirus</taxon>
        <taxon>Bossavirus delphinidgamma1</taxon>
        <taxon>Delphinid gammaherpesvirus 1</taxon>
    </lineage>
</organism>
<dbReference type="KEGG" id="vg:33194277"/>
<evidence type="ECO:0000256" key="1">
    <source>
        <dbReference type="ARBA" id="ARBA00022562"/>
    </source>
</evidence>
<accession>A0A1Z1NEI3</accession>